<dbReference type="Gene3D" id="2.40.50.320">
    <property type="entry name" value="Copper binding periplasmic protein CusF"/>
    <property type="match status" value="1"/>
</dbReference>
<dbReference type="InterPro" id="IPR021647">
    <property type="entry name" value="CusF_Ec"/>
</dbReference>
<dbReference type="EMBL" id="GL883076">
    <property type="protein sequence ID" value="EGF93783.1"/>
    <property type="molecule type" value="Genomic_DNA"/>
</dbReference>
<name>F4QFX2_9CAUL</name>
<keyword evidence="3" id="KW-1185">Reference proteome</keyword>
<dbReference type="eggNOG" id="COG5569">
    <property type="taxonomic scope" value="Bacteria"/>
</dbReference>
<proteinExistence type="predicted"/>
<keyword evidence="1" id="KW-0732">Signal</keyword>
<dbReference type="Proteomes" id="UP000006512">
    <property type="component" value="Unassembled WGS sequence"/>
</dbReference>
<dbReference type="AlphaFoldDB" id="F4QFX2"/>
<dbReference type="STRING" id="715226.ABI_00150"/>
<dbReference type="HOGENOM" id="CLU_140852_2_2_5"/>
<gene>
    <name evidence="2" type="ORF">ABI_00150</name>
</gene>
<dbReference type="InterPro" id="IPR042230">
    <property type="entry name" value="CusF_sf"/>
</dbReference>
<reference evidence="3" key="1">
    <citation type="submission" date="2011-03" db="EMBL/GenBank/DDBJ databases">
        <title>Draft genome sequence of Brevundimonas diminuta.</title>
        <authorList>
            <person name="Brown P.J.B."/>
            <person name="Buechlein A."/>
            <person name="Hemmerich C."/>
            <person name="Brun Y.V."/>
        </authorList>
    </citation>
    <scope>NUCLEOTIDE SEQUENCE [LARGE SCALE GENOMIC DNA]</scope>
    <source>
        <strain evidence="3">C19</strain>
    </source>
</reference>
<protein>
    <submittedName>
        <fullName evidence="2">Cation efflux system protein cusF</fullName>
    </submittedName>
</protein>
<feature type="signal peptide" evidence="1">
    <location>
        <begin position="1"/>
        <end position="24"/>
    </location>
</feature>
<evidence type="ECO:0000313" key="3">
    <source>
        <dbReference type="Proteomes" id="UP000006512"/>
    </source>
</evidence>
<feature type="chain" id="PRO_5003316464" evidence="1">
    <location>
        <begin position="25"/>
        <end position="107"/>
    </location>
</feature>
<evidence type="ECO:0000256" key="1">
    <source>
        <dbReference type="SAM" id="SignalP"/>
    </source>
</evidence>
<dbReference type="Pfam" id="PF11604">
    <property type="entry name" value="CusF_Ec"/>
    <property type="match status" value="1"/>
</dbReference>
<dbReference type="OrthoDB" id="5771277at2"/>
<accession>F4QFX2</accession>
<evidence type="ECO:0000313" key="2">
    <source>
        <dbReference type="EMBL" id="EGF93783.1"/>
    </source>
</evidence>
<sequence length="107" mass="11168">MKKLIAALALVTAIGATAPVIVMAHEGHKQAADSQTAEGEGVVKAIDKDAGTVTIQHGPIKALKWPAMTMKFKATTEAIASAKVGQKVHFVMKNDNGQPLVTAIHAM</sequence>
<organism evidence="2 3">
    <name type="scientific">Asticcacaulis biprosthecium C19</name>
    <dbReference type="NCBI Taxonomy" id="715226"/>
    <lineage>
        <taxon>Bacteria</taxon>
        <taxon>Pseudomonadati</taxon>
        <taxon>Pseudomonadota</taxon>
        <taxon>Alphaproteobacteria</taxon>
        <taxon>Caulobacterales</taxon>
        <taxon>Caulobacteraceae</taxon>
        <taxon>Asticcacaulis</taxon>
    </lineage>
</organism>
<dbReference type="RefSeq" id="WP_006270745.1">
    <property type="nucleotide sequence ID" value="NZ_GL883076.1"/>
</dbReference>